<sequence>MTKEKLRNSLLKFSYGISGPIDEYQEKQLDHLGNSAYLILTLVTPALLCIAVLLALVTTYQIAFWFAIISLFALFIIVTWYFYIIAIRQKVLVNEVDSGELKEKRKIAIRRGIITGIIFVLIECIGLIIIYQSYSLNWNYALVLTVIIGSILVGLFAGILVGVIAWKNLKKFNG</sequence>
<keyword evidence="5" id="KW-1185">Reference proteome</keyword>
<dbReference type="Proteomes" id="UP001527392">
    <property type="component" value="Unassembled WGS sequence"/>
</dbReference>
<feature type="transmembrane region" description="Helical" evidence="1">
    <location>
        <begin position="112"/>
        <end position="134"/>
    </location>
</feature>
<dbReference type="Pfam" id="PF11683">
    <property type="entry name" value="DUF3278"/>
    <property type="match status" value="1"/>
</dbReference>
<dbReference type="EMBL" id="JAKHMS010000002">
    <property type="protein sequence ID" value="MCZ3780810.1"/>
    <property type="molecule type" value="Genomic_DNA"/>
</dbReference>
<keyword evidence="1" id="KW-1133">Transmembrane helix</keyword>
<dbReference type="EMBL" id="JAKHPH010000001">
    <property type="protein sequence ID" value="MCZ3666697.1"/>
    <property type="molecule type" value="Genomic_DNA"/>
</dbReference>
<dbReference type="Proteomes" id="UP001212401">
    <property type="component" value="Unassembled WGS sequence"/>
</dbReference>
<evidence type="ECO:0000313" key="3">
    <source>
        <dbReference type="EMBL" id="MCZ3780810.1"/>
    </source>
</evidence>
<keyword evidence="1" id="KW-0812">Transmembrane</keyword>
<evidence type="ECO:0000313" key="4">
    <source>
        <dbReference type="Proteomes" id="UP001212401"/>
    </source>
</evidence>
<dbReference type="AlphaFoldDB" id="A0AAP3LVM2"/>
<proteinExistence type="predicted"/>
<dbReference type="RefSeq" id="WP_040530625.1">
    <property type="nucleotide sequence ID" value="NZ_CAKMAX010000001.1"/>
</dbReference>
<keyword evidence="1" id="KW-0472">Membrane</keyword>
<organism evidence="2 4">
    <name type="scientific">Limosilactobacillus vaginalis</name>
    <dbReference type="NCBI Taxonomy" id="1633"/>
    <lineage>
        <taxon>Bacteria</taxon>
        <taxon>Bacillati</taxon>
        <taxon>Bacillota</taxon>
        <taxon>Bacilli</taxon>
        <taxon>Lactobacillales</taxon>
        <taxon>Lactobacillaceae</taxon>
        <taxon>Limosilactobacillus</taxon>
    </lineage>
</organism>
<gene>
    <name evidence="3" type="ORF">L2504_01425</name>
    <name evidence="2" type="ORF">L2724_00145</name>
</gene>
<reference evidence="2 5" key="1">
    <citation type="submission" date="2022-01" db="EMBL/GenBank/DDBJ databases">
        <title>VMRC isolate genome collection.</title>
        <authorList>
            <person name="France M."/>
            <person name="Rutt L."/>
            <person name="Humphrys M."/>
            <person name="Ravel J."/>
        </authorList>
    </citation>
    <scope>NUCLEOTIDE SEQUENCE</scope>
    <source>
        <strain evidence="3 5">C0030B4</strain>
        <strain evidence="2">C0048A1</strain>
    </source>
</reference>
<comment type="caution">
    <text evidence="2">The sequence shown here is derived from an EMBL/GenBank/DDBJ whole genome shotgun (WGS) entry which is preliminary data.</text>
</comment>
<protein>
    <submittedName>
        <fullName evidence="2">DUF3278 domain-containing protein</fullName>
    </submittedName>
</protein>
<feature type="transmembrane region" description="Helical" evidence="1">
    <location>
        <begin position="36"/>
        <end position="56"/>
    </location>
</feature>
<accession>A0AAP3LVM2</accession>
<evidence type="ECO:0000256" key="1">
    <source>
        <dbReference type="SAM" id="Phobius"/>
    </source>
</evidence>
<feature type="transmembrane region" description="Helical" evidence="1">
    <location>
        <begin position="62"/>
        <end position="83"/>
    </location>
</feature>
<feature type="transmembrane region" description="Helical" evidence="1">
    <location>
        <begin position="140"/>
        <end position="166"/>
    </location>
</feature>
<evidence type="ECO:0000313" key="2">
    <source>
        <dbReference type="EMBL" id="MCZ3666697.1"/>
    </source>
</evidence>
<evidence type="ECO:0000313" key="5">
    <source>
        <dbReference type="Proteomes" id="UP001527392"/>
    </source>
</evidence>
<dbReference type="InterPro" id="IPR021697">
    <property type="entry name" value="DUF3278"/>
</dbReference>
<name>A0AAP3LVM2_9LACO</name>